<dbReference type="Proteomes" id="UP000283734">
    <property type="component" value="Unassembled WGS sequence"/>
</dbReference>
<sequence>MALGLAIGYFAGLYSITREYHFSPFLIVGTGLISLCTLIIYGLDKRAARREHQRTPENTLHLLALFGGWPGALVARPLFRHKTRKQPFVGLFWGTTVVSLLMLGSLLFSSPLAPARDWLDEKALQWPLVIQQHLNTVKR</sequence>
<organism evidence="2 3">
    <name type="scientific">Alcanivorax profundi</name>
    <dbReference type="NCBI Taxonomy" id="2338368"/>
    <lineage>
        <taxon>Bacteria</taxon>
        <taxon>Pseudomonadati</taxon>
        <taxon>Pseudomonadota</taxon>
        <taxon>Gammaproteobacteria</taxon>
        <taxon>Oceanospirillales</taxon>
        <taxon>Alcanivoracaceae</taxon>
        <taxon>Alcanivorax</taxon>
    </lineage>
</organism>
<gene>
    <name evidence="2" type="ORF">D4A39_09010</name>
</gene>
<dbReference type="OrthoDB" id="72963at2"/>
<comment type="caution">
    <text evidence="2">The sequence shown here is derived from an EMBL/GenBank/DDBJ whole genome shotgun (WGS) entry which is preliminary data.</text>
</comment>
<dbReference type="InterPro" id="IPR010718">
    <property type="entry name" value="DUF1294"/>
</dbReference>
<proteinExistence type="predicted"/>
<evidence type="ECO:0000256" key="1">
    <source>
        <dbReference type="SAM" id="Phobius"/>
    </source>
</evidence>
<name>A0A418Y0L6_9GAMM</name>
<dbReference type="EMBL" id="QYYA01000002">
    <property type="protein sequence ID" value="RJG18815.1"/>
    <property type="molecule type" value="Genomic_DNA"/>
</dbReference>
<accession>A0A418Y0L6</accession>
<dbReference type="AlphaFoldDB" id="A0A418Y0L6"/>
<feature type="transmembrane region" description="Helical" evidence="1">
    <location>
        <begin position="91"/>
        <end position="109"/>
    </location>
</feature>
<feature type="transmembrane region" description="Helical" evidence="1">
    <location>
        <begin position="20"/>
        <end position="41"/>
    </location>
</feature>
<evidence type="ECO:0000313" key="2">
    <source>
        <dbReference type="EMBL" id="RJG18815.1"/>
    </source>
</evidence>
<keyword evidence="3" id="KW-1185">Reference proteome</keyword>
<reference evidence="2 3" key="1">
    <citation type="submission" date="2018-09" db="EMBL/GenBank/DDBJ databases">
        <title>Alcanivorax profundi sp. nov., isolated from 1000 m-depth seawater of the Mariana Trench.</title>
        <authorList>
            <person name="Liu J."/>
        </authorList>
    </citation>
    <scope>NUCLEOTIDE SEQUENCE [LARGE SCALE GENOMIC DNA]</scope>
    <source>
        <strain evidence="2 3">MTEO17</strain>
    </source>
</reference>
<keyword evidence="1" id="KW-0812">Transmembrane</keyword>
<dbReference type="Pfam" id="PF06961">
    <property type="entry name" value="DUF1294"/>
    <property type="match status" value="1"/>
</dbReference>
<evidence type="ECO:0000313" key="3">
    <source>
        <dbReference type="Proteomes" id="UP000283734"/>
    </source>
</evidence>
<keyword evidence="1" id="KW-0472">Membrane</keyword>
<keyword evidence="1" id="KW-1133">Transmembrane helix</keyword>
<protein>
    <submittedName>
        <fullName evidence="2">DUF1294 domain-containing protein</fullName>
    </submittedName>
</protein>